<accession>A0A4S4N970</accession>
<dbReference type="RefSeq" id="WP_136463859.1">
    <property type="nucleotide sequence ID" value="NZ_SRKY01000004.1"/>
</dbReference>
<sequence length="293" mass="31929">MNAAFGLDHPLIAVHDINALRGRLISIGFNMTPIGKHPWGTSTSLAMFQGCLLEIMGIYDETLIDEVPAGNFHFGRHVYEHLQNREGVALTALHSTDSVADAAFAEKAGLAVSGHLEFGRDVTLPDGTAGRTKTTLALLPDEMHTRLSFFLCQQHRPEFIYVPTWLEHRNSVCGYAGASVLTREEDMDALIAKFTGLYGAPRACDGGTVFNTANGELRLLSRTAIEARNGPLPRAVLIGDAPGIVTLDLAYSDEEKLEACLRSSGLGYRRHGTEFRLSDPSAFGNTFLNFVPR</sequence>
<dbReference type="OrthoDB" id="9812467at2"/>
<dbReference type="PANTHER" id="PTHR40265:SF1">
    <property type="entry name" value="GLYOXALASE-LIKE DOMAIN-CONTAINING PROTEIN"/>
    <property type="match status" value="1"/>
</dbReference>
<gene>
    <name evidence="2" type="ORF">E4Z66_14980</name>
</gene>
<dbReference type="PANTHER" id="PTHR40265">
    <property type="entry name" value="BLL2707 PROTEIN"/>
    <property type="match status" value="1"/>
</dbReference>
<comment type="caution">
    <text evidence="2">The sequence shown here is derived from an EMBL/GenBank/DDBJ whole genome shotgun (WGS) entry which is preliminary data.</text>
</comment>
<evidence type="ECO:0000313" key="3">
    <source>
        <dbReference type="Proteomes" id="UP000306602"/>
    </source>
</evidence>
<evidence type="ECO:0000313" key="2">
    <source>
        <dbReference type="EMBL" id="THH35125.1"/>
    </source>
</evidence>
<dbReference type="AlphaFoldDB" id="A0A4S4N970"/>
<feature type="domain" description="Glyoxalase-like" evidence="1">
    <location>
        <begin position="7"/>
        <end position="186"/>
    </location>
</feature>
<dbReference type="Gene3D" id="3.10.180.10">
    <property type="entry name" value="2,3-Dihydroxybiphenyl 1,2-Dioxygenase, domain 1"/>
    <property type="match status" value="1"/>
</dbReference>
<dbReference type="EMBL" id="SRKY01000004">
    <property type="protein sequence ID" value="THH35125.1"/>
    <property type="molecule type" value="Genomic_DNA"/>
</dbReference>
<reference evidence="2 3" key="1">
    <citation type="submission" date="2019-04" db="EMBL/GenBank/DDBJ databases">
        <title>Shimia ponticola sp. nov., isolated from seawater.</title>
        <authorList>
            <person name="Kim Y.-O."/>
            <person name="Yoon J.-H."/>
        </authorList>
    </citation>
    <scope>NUCLEOTIDE SEQUENCE [LARGE SCALE GENOMIC DNA]</scope>
    <source>
        <strain evidence="2 3">MYP11</strain>
    </source>
</reference>
<organism evidence="2 3">
    <name type="scientific">Aliishimia ponticola</name>
    <dbReference type="NCBI Taxonomy" id="2499833"/>
    <lineage>
        <taxon>Bacteria</taxon>
        <taxon>Pseudomonadati</taxon>
        <taxon>Pseudomonadota</taxon>
        <taxon>Alphaproteobacteria</taxon>
        <taxon>Rhodobacterales</taxon>
        <taxon>Paracoccaceae</taxon>
        <taxon>Aliishimia</taxon>
    </lineage>
</organism>
<evidence type="ECO:0000259" key="1">
    <source>
        <dbReference type="Pfam" id="PF13468"/>
    </source>
</evidence>
<protein>
    <submittedName>
        <fullName evidence="2">VOC family protein</fullName>
    </submittedName>
</protein>
<name>A0A4S4N970_9RHOB</name>
<keyword evidence="3" id="KW-1185">Reference proteome</keyword>
<dbReference type="Proteomes" id="UP000306602">
    <property type="component" value="Unassembled WGS sequence"/>
</dbReference>
<proteinExistence type="predicted"/>
<dbReference type="Pfam" id="PF13468">
    <property type="entry name" value="Glyoxalase_3"/>
    <property type="match status" value="1"/>
</dbReference>
<dbReference type="InterPro" id="IPR025870">
    <property type="entry name" value="Glyoxalase-like_dom"/>
</dbReference>
<dbReference type="InterPro" id="IPR029068">
    <property type="entry name" value="Glyas_Bleomycin-R_OHBP_Dase"/>
</dbReference>